<dbReference type="InterPro" id="IPR015421">
    <property type="entry name" value="PyrdxlP-dep_Trfase_major"/>
</dbReference>
<dbReference type="InterPro" id="IPR010107">
    <property type="entry name" value="Glutamate_decarboxylase"/>
</dbReference>
<dbReference type="GO" id="GO:0004351">
    <property type="term" value="F:glutamate decarboxylase activity"/>
    <property type="evidence" value="ECO:0007669"/>
    <property type="project" value="UniProtKB-EC"/>
</dbReference>
<keyword evidence="5 8" id="KW-0456">Lyase</keyword>
<reference evidence="11" key="1">
    <citation type="submission" date="2020-01" db="EMBL/GenBank/DDBJ databases">
        <title>Genome Sequencing of Three Apophysomyces-Like Fungal Strains Confirms a Novel Fungal Genus in the Mucoromycota with divergent Burkholderia-like Endosymbiotic Bacteria.</title>
        <authorList>
            <person name="Stajich J.E."/>
            <person name="Macias A.M."/>
            <person name="Carter-House D."/>
            <person name="Lovett B."/>
            <person name="Kasson L.R."/>
            <person name="Berry K."/>
            <person name="Grigoriev I."/>
            <person name="Chang Y."/>
            <person name="Spatafora J."/>
            <person name="Kasson M.T."/>
        </authorList>
    </citation>
    <scope>NUCLEOTIDE SEQUENCE</scope>
    <source>
        <strain evidence="11">NRRL A-21654</strain>
    </source>
</reference>
<evidence type="ECO:0000256" key="5">
    <source>
        <dbReference type="ARBA" id="ARBA00023239"/>
    </source>
</evidence>
<feature type="compositionally biased region" description="Basic and acidic residues" evidence="10">
    <location>
        <begin position="1"/>
        <end position="11"/>
    </location>
</feature>
<dbReference type="GO" id="GO:0006538">
    <property type="term" value="P:L-glutamate catabolic process"/>
    <property type="evidence" value="ECO:0007669"/>
    <property type="project" value="TreeGrafter"/>
</dbReference>
<organism evidence="11 12">
    <name type="scientific">Apophysomyces ossiformis</name>
    <dbReference type="NCBI Taxonomy" id="679940"/>
    <lineage>
        <taxon>Eukaryota</taxon>
        <taxon>Fungi</taxon>
        <taxon>Fungi incertae sedis</taxon>
        <taxon>Mucoromycota</taxon>
        <taxon>Mucoromycotina</taxon>
        <taxon>Mucoromycetes</taxon>
        <taxon>Mucorales</taxon>
        <taxon>Mucorineae</taxon>
        <taxon>Mucoraceae</taxon>
        <taxon>Apophysomyces</taxon>
    </lineage>
</organism>
<name>A0A8H7BS08_9FUNG</name>
<dbReference type="Gene3D" id="4.10.280.50">
    <property type="match status" value="1"/>
</dbReference>
<dbReference type="Gene3D" id="3.40.640.10">
    <property type="entry name" value="Type I PLP-dependent aspartate aminotransferase-like (Major domain)"/>
    <property type="match status" value="1"/>
</dbReference>
<evidence type="ECO:0000256" key="8">
    <source>
        <dbReference type="RuleBase" id="RU000382"/>
    </source>
</evidence>
<keyword evidence="9" id="KW-0210">Decarboxylase</keyword>
<dbReference type="SUPFAM" id="SSF53383">
    <property type="entry name" value="PLP-dependent transferases"/>
    <property type="match status" value="1"/>
</dbReference>
<evidence type="ECO:0000313" key="11">
    <source>
        <dbReference type="EMBL" id="KAF7728813.1"/>
    </source>
</evidence>
<sequence>MLHKQVTHDEASTQAAKKRRTTVSDRTDKHLHSLAYSSRYATHDIPKWELPSQSSEACVAYQLIHDELELDGKPAMNCASFVNTWMEPEAEKLIAANLNKNLADQDQYPAAMEIQSKCVSMLGRLWHGKDSVGTSTIGSSEAVMLGGLAMKKLWQAKRKSENKDTSRPNIIMGNNAQVALEKFARYFDVEARIIPVSKESHYVLDIHKATEACDENTIGIFVILGSTYTGHFEDVQGLSKLLDEHERKTGQDIPIHVDAASGGLVAPFAFPELPWDFVLPRVKSINCSGHKFGLCYPGVGWILWRSDQYLPKELVFELHYLGGTEHTYTLNFSRPACFVIGQYYNFIRLGKEGYRNIVNNILENAYFLANALEETGMFDIVSDLHRPEGVFGWENAPEKSKAHKGPLNPSLPVVAFKFSDRFTQHNPHVKQDAVSTMIRTKGWIVPNYPLPPAVDDISILRVVVRESMTRDMIESLVDTIKETVTHLASLDTSVTFTTKGKSSLVCQSHDEQERVSRSTMYSRPC</sequence>
<dbReference type="FunFam" id="3.40.640.10:FF:000017">
    <property type="entry name" value="Glutamate decarboxylase"/>
    <property type="match status" value="1"/>
</dbReference>
<dbReference type="AlphaFoldDB" id="A0A8H7BS08"/>
<dbReference type="GO" id="GO:0030170">
    <property type="term" value="F:pyridoxal phosphate binding"/>
    <property type="evidence" value="ECO:0007669"/>
    <property type="project" value="InterPro"/>
</dbReference>
<evidence type="ECO:0000256" key="1">
    <source>
        <dbReference type="ARBA" id="ARBA00001933"/>
    </source>
</evidence>
<dbReference type="PANTHER" id="PTHR43321">
    <property type="entry name" value="GLUTAMATE DECARBOXYLASE"/>
    <property type="match status" value="1"/>
</dbReference>
<comment type="catalytic activity">
    <reaction evidence="6 9">
        <text>L-glutamate + H(+) = 4-aminobutanoate + CO2</text>
        <dbReference type="Rhea" id="RHEA:17785"/>
        <dbReference type="ChEBI" id="CHEBI:15378"/>
        <dbReference type="ChEBI" id="CHEBI:16526"/>
        <dbReference type="ChEBI" id="CHEBI:29985"/>
        <dbReference type="ChEBI" id="CHEBI:59888"/>
        <dbReference type="EC" id="4.1.1.15"/>
    </reaction>
</comment>
<dbReference type="Pfam" id="PF00282">
    <property type="entry name" value="Pyridoxal_deC"/>
    <property type="match status" value="1"/>
</dbReference>
<feature type="region of interest" description="Disordered" evidence="10">
    <location>
        <begin position="1"/>
        <end position="28"/>
    </location>
</feature>
<keyword evidence="12" id="KW-1185">Reference proteome</keyword>
<evidence type="ECO:0000256" key="2">
    <source>
        <dbReference type="ARBA" id="ARBA00009533"/>
    </source>
</evidence>
<dbReference type="GO" id="GO:0005829">
    <property type="term" value="C:cytosol"/>
    <property type="evidence" value="ECO:0007669"/>
    <property type="project" value="TreeGrafter"/>
</dbReference>
<evidence type="ECO:0000256" key="6">
    <source>
        <dbReference type="ARBA" id="ARBA00048868"/>
    </source>
</evidence>
<dbReference type="FunFam" id="4.10.280.50:FF:000001">
    <property type="entry name" value="Glutamate decarboxylase"/>
    <property type="match status" value="1"/>
</dbReference>
<evidence type="ECO:0000256" key="9">
    <source>
        <dbReference type="RuleBase" id="RU361171"/>
    </source>
</evidence>
<feature type="modified residue" description="N6-(pyridoxal phosphate)lysine" evidence="7">
    <location>
        <position position="291"/>
    </location>
</feature>
<protein>
    <recommendedName>
        <fullName evidence="3 9">Glutamate decarboxylase</fullName>
        <ecNumber evidence="3 9">4.1.1.15</ecNumber>
    </recommendedName>
</protein>
<dbReference type="EC" id="4.1.1.15" evidence="3 9"/>
<comment type="caution">
    <text evidence="11">The sequence shown here is derived from an EMBL/GenBank/DDBJ whole genome shotgun (WGS) entry which is preliminary data.</text>
</comment>
<evidence type="ECO:0000313" key="12">
    <source>
        <dbReference type="Proteomes" id="UP000605846"/>
    </source>
</evidence>
<dbReference type="InterPro" id="IPR015424">
    <property type="entry name" value="PyrdxlP-dep_Trfase"/>
</dbReference>
<dbReference type="Gene3D" id="3.90.1150.160">
    <property type="match status" value="1"/>
</dbReference>
<evidence type="ECO:0000256" key="4">
    <source>
        <dbReference type="ARBA" id="ARBA00022898"/>
    </source>
</evidence>
<dbReference type="PANTHER" id="PTHR43321:SF3">
    <property type="entry name" value="GLUTAMATE DECARBOXYLASE"/>
    <property type="match status" value="1"/>
</dbReference>
<dbReference type="Proteomes" id="UP000605846">
    <property type="component" value="Unassembled WGS sequence"/>
</dbReference>
<dbReference type="EMBL" id="JABAYA010000031">
    <property type="protein sequence ID" value="KAF7728813.1"/>
    <property type="molecule type" value="Genomic_DNA"/>
</dbReference>
<keyword evidence="4 7" id="KW-0663">Pyridoxal phosphate</keyword>
<dbReference type="InterPro" id="IPR002129">
    <property type="entry name" value="PyrdxlP-dep_de-COase"/>
</dbReference>
<comment type="cofactor">
    <cofactor evidence="1 7 8">
        <name>pyridoxal 5'-phosphate</name>
        <dbReference type="ChEBI" id="CHEBI:597326"/>
    </cofactor>
</comment>
<evidence type="ECO:0000256" key="10">
    <source>
        <dbReference type="SAM" id="MobiDB-lite"/>
    </source>
</evidence>
<gene>
    <name evidence="11" type="ORF">EC973_005439</name>
</gene>
<dbReference type="OrthoDB" id="5152799at2759"/>
<dbReference type="NCBIfam" id="TIGR01788">
    <property type="entry name" value="Glu-decarb-GAD"/>
    <property type="match status" value="1"/>
</dbReference>
<comment type="similarity">
    <text evidence="2 8">Belongs to the group II decarboxylase family.</text>
</comment>
<proteinExistence type="inferred from homology"/>
<evidence type="ECO:0000256" key="3">
    <source>
        <dbReference type="ARBA" id="ARBA00012421"/>
    </source>
</evidence>
<evidence type="ECO:0000256" key="7">
    <source>
        <dbReference type="PIRSR" id="PIRSR602129-50"/>
    </source>
</evidence>
<accession>A0A8H7BS08</accession>